<feature type="region of interest" description="Disordered" evidence="1">
    <location>
        <begin position="453"/>
        <end position="502"/>
    </location>
</feature>
<accession>A0AAE1LFI3</accession>
<sequence>MDQEPSLGDDGVPSQGDEDVDMPLSSGGAHWPGASSVEMISLALPSGLAGMWSSSPHEKVPLTSATTAPLLQVVPRNTVLAEVSLLHPDEIPSPTSRRPFPTRSAECLGNPYSTDATMAASTDRAPSSAAPELEPRPPRRVLPPDASLPLDLQRLVDGCEDISDSQRQEVNAVLREFSDVFAEGDEIGLCTREQFRIDTVLARGTQFSLVVPARKLQFWRPTCRYPYADRPCAADCKACTKLENQDTKRTAAAATTVRRTQLLAAPAWLPDEMRADQLADPTIRRILEACERGQRPPADEAVAYGSEARTLWLQWDSLFVKNGVNYDLSTALFPGEPGDAVWLYRPVRKPGRNPKLAPKWEGPYVILERVNDLIVWLQSRTNGKKRMANVQNIAPYVDPDFPVQREVPVGDLISLADEVVLASPTTPRDAAPLSWADEAALAVPEPADLISWEDVPAPSADEVASTSSFESASSDAIPGARPAASEPAPHPRRCGNCRSYNH</sequence>
<feature type="compositionally biased region" description="Basic residues" evidence="1">
    <location>
        <begin position="490"/>
        <end position="502"/>
    </location>
</feature>
<feature type="compositionally biased region" description="Polar residues" evidence="1">
    <location>
        <begin position="111"/>
        <end position="120"/>
    </location>
</feature>
<keyword evidence="3" id="KW-1185">Reference proteome</keyword>
<feature type="non-terminal residue" evidence="2">
    <location>
        <position position="1"/>
    </location>
</feature>
<feature type="compositionally biased region" description="Low complexity" evidence="1">
    <location>
        <begin position="464"/>
        <end position="476"/>
    </location>
</feature>
<evidence type="ECO:0000313" key="2">
    <source>
        <dbReference type="EMBL" id="KAK3917793.1"/>
    </source>
</evidence>
<reference evidence="2" key="2">
    <citation type="journal article" date="2023" name="BMC Genomics">
        <title>Pest status, molecular evolution, and epigenetic factors derived from the genome assembly of Frankliniella fusca, a thysanopteran phytovirus vector.</title>
        <authorList>
            <person name="Catto M.A."/>
            <person name="Labadie P.E."/>
            <person name="Jacobson A.L."/>
            <person name="Kennedy G.G."/>
            <person name="Srinivasan R."/>
            <person name="Hunt B.G."/>
        </authorList>
    </citation>
    <scope>NUCLEOTIDE SEQUENCE</scope>
    <source>
        <strain evidence="2">PL_HMW_Pooled</strain>
    </source>
</reference>
<dbReference type="Proteomes" id="UP001219518">
    <property type="component" value="Unassembled WGS sequence"/>
</dbReference>
<reference evidence="2" key="1">
    <citation type="submission" date="2021-07" db="EMBL/GenBank/DDBJ databases">
        <authorList>
            <person name="Catto M.A."/>
            <person name="Jacobson A."/>
            <person name="Kennedy G."/>
            <person name="Labadie P."/>
            <person name="Hunt B.G."/>
            <person name="Srinivasan R."/>
        </authorList>
    </citation>
    <scope>NUCLEOTIDE SEQUENCE</scope>
    <source>
        <strain evidence="2">PL_HMW_Pooled</strain>
        <tissue evidence="2">Head</tissue>
    </source>
</reference>
<feature type="region of interest" description="Disordered" evidence="1">
    <location>
        <begin position="89"/>
        <end position="146"/>
    </location>
</feature>
<evidence type="ECO:0000313" key="3">
    <source>
        <dbReference type="Proteomes" id="UP001219518"/>
    </source>
</evidence>
<name>A0AAE1LFI3_9NEOP</name>
<dbReference type="EMBL" id="JAHWGI010000789">
    <property type="protein sequence ID" value="KAK3917793.1"/>
    <property type="molecule type" value="Genomic_DNA"/>
</dbReference>
<dbReference type="AlphaFoldDB" id="A0AAE1LFI3"/>
<feature type="compositionally biased region" description="Low complexity" evidence="1">
    <location>
        <begin position="92"/>
        <end position="104"/>
    </location>
</feature>
<protein>
    <submittedName>
        <fullName evidence="2">Guanine nucleotide exchange protein SMCR8</fullName>
    </submittedName>
</protein>
<organism evidence="2 3">
    <name type="scientific">Frankliniella fusca</name>
    <dbReference type="NCBI Taxonomy" id="407009"/>
    <lineage>
        <taxon>Eukaryota</taxon>
        <taxon>Metazoa</taxon>
        <taxon>Ecdysozoa</taxon>
        <taxon>Arthropoda</taxon>
        <taxon>Hexapoda</taxon>
        <taxon>Insecta</taxon>
        <taxon>Pterygota</taxon>
        <taxon>Neoptera</taxon>
        <taxon>Paraneoptera</taxon>
        <taxon>Thysanoptera</taxon>
        <taxon>Terebrantia</taxon>
        <taxon>Thripoidea</taxon>
        <taxon>Thripidae</taxon>
        <taxon>Frankliniella</taxon>
    </lineage>
</organism>
<proteinExistence type="predicted"/>
<evidence type="ECO:0000256" key="1">
    <source>
        <dbReference type="SAM" id="MobiDB-lite"/>
    </source>
</evidence>
<feature type="region of interest" description="Disordered" evidence="1">
    <location>
        <begin position="1"/>
        <end position="32"/>
    </location>
</feature>
<comment type="caution">
    <text evidence="2">The sequence shown here is derived from an EMBL/GenBank/DDBJ whole genome shotgun (WGS) entry which is preliminary data.</text>
</comment>
<gene>
    <name evidence="2" type="ORF">KUF71_007238</name>
</gene>